<evidence type="ECO:0000313" key="7">
    <source>
        <dbReference type="EMBL" id="MBE9078373.1"/>
    </source>
</evidence>
<dbReference type="GO" id="GO:0016020">
    <property type="term" value="C:membrane"/>
    <property type="evidence" value="ECO:0007669"/>
    <property type="project" value="UniProtKB-SubCell"/>
</dbReference>
<comment type="caution">
    <text evidence="7">The sequence shown here is derived from an EMBL/GenBank/DDBJ whole genome shotgun (WGS) entry which is preliminary data.</text>
</comment>
<dbReference type="GO" id="GO:0140359">
    <property type="term" value="F:ABC-type transporter activity"/>
    <property type="evidence" value="ECO:0007669"/>
    <property type="project" value="InterPro"/>
</dbReference>
<reference evidence="7" key="1">
    <citation type="submission" date="2020-10" db="EMBL/GenBank/DDBJ databases">
        <authorList>
            <person name="Castelo-Branco R."/>
            <person name="Eusebio N."/>
            <person name="Adriana R."/>
            <person name="Vieira A."/>
            <person name="Brugerolle De Fraissinette N."/>
            <person name="Rezende De Castro R."/>
            <person name="Schneider M.P."/>
            <person name="Vasconcelos V."/>
            <person name="Leao P.N."/>
        </authorList>
    </citation>
    <scope>NUCLEOTIDE SEQUENCE</scope>
    <source>
        <strain evidence="7">LEGE 07310</strain>
    </source>
</reference>
<name>A0A8J7AIU7_9CYAN</name>
<evidence type="ECO:0000256" key="4">
    <source>
        <dbReference type="ARBA" id="ARBA00023136"/>
    </source>
</evidence>
<feature type="transmembrane region" description="Helical" evidence="5">
    <location>
        <begin position="24"/>
        <end position="43"/>
    </location>
</feature>
<dbReference type="AlphaFoldDB" id="A0A8J7AIU7"/>
<dbReference type="Pfam" id="PF01061">
    <property type="entry name" value="ABC2_membrane"/>
    <property type="match status" value="1"/>
</dbReference>
<proteinExistence type="predicted"/>
<evidence type="ECO:0000256" key="1">
    <source>
        <dbReference type="ARBA" id="ARBA00004141"/>
    </source>
</evidence>
<feature type="transmembrane region" description="Helical" evidence="5">
    <location>
        <begin position="85"/>
        <end position="105"/>
    </location>
</feature>
<feature type="transmembrane region" description="Helical" evidence="5">
    <location>
        <begin position="170"/>
        <end position="193"/>
    </location>
</feature>
<gene>
    <name evidence="7" type="ORF">IQ241_13895</name>
</gene>
<feature type="domain" description="ABC-2 type transporter transmembrane" evidence="6">
    <location>
        <begin position="8"/>
        <end position="217"/>
    </location>
</feature>
<dbReference type="Proteomes" id="UP000636505">
    <property type="component" value="Unassembled WGS sequence"/>
</dbReference>
<feature type="transmembrane region" description="Helical" evidence="5">
    <location>
        <begin position="233"/>
        <end position="254"/>
    </location>
</feature>
<dbReference type="RefSeq" id="WP_193908159.1">
    <property type="nucleotide sequence ID" value="NZ_JADEXG010000031.1"/>
</dbReference>
<evidence type="ECO:0000313" key="8">
    <source>
        <dbReference type="Proteomes" id="UP000636505"/>
    </source>
</evidence>
<comment type="subcellular location">
    <subcellularLocation>
        <location evidence="1">Membrane</location>
        <topology evidence="1">Multi-pass membrane protein</topology>
    </subcellularLocation>
</comment>
<evidence type="ECO:0000259" key="6">
    <source>
        <dbReference type="Pfam" id="PF01061"/>
    </source>
</evidence>
<evidence type="ECO:0000256" key="5">
    <source>
        <dbReference type="SAM" id="Phobius"/>
    </source>
</evidence>
<evidence type="ECO:0000256" key="2">
    <source>
        <dbReference type="ARBA" id="ARBA00022692"/>
    </source>
</evidence>
<feature type="transmembrane region" description="Helical" evidence="5">
    <location>
        <begin position="143"/>
        <end position="164"/>
    </location>
</feature>
<organism evidence="7 8">
    <name type="scientific">Vasconcelosia minhoensis LEGE 07310</name>
    <dbReference type="NCBI Taxonomy" id="915328"/>
    <lineage>
        <taxon>Bacteria</taxon>
        <taxon>Bacillati</taxon>
        <taxon>Cyanobacteriota</taxon>
        <taxon>Cyanophyceae</taxon>
        <taxon>Nodosilineales</taxon>
        <taxon>Cymatolegaceae</taxon>
        <taxon>Vasconcelosia</taxon>
        <taxon>Vasconcelosia minhoensis</taxon>
    </lineage>
</organism>
<dbReference type="InterPro" id="IPR013525">
    <property type="entry name" value="ABC2_TM"/>
</dbReference>
<dbReference type="EMBL" id="JADEXG010000031">
    <property type="protein sequence ID" value="MBE9078373.1"/>
    <property type="molecule type" value="Genomic_DNA"/>
</dbReference>
<dbReference type="PANTHER" id="PTHR43471:SF1">
    <property type="entry name" value="ABC TRANSPORTER PERMEASE PROTEIN NOSY-RELATED"/>
    <property type="match status" value="1"/>
</dbReference>
<keyword evidence="8" id="KW-1185">Reference proteome</keyword>
<sequence length="264" mass="28510">MRISRRRVGAVVQKEWMEFRQSKSILWAMSVLPIILVLGIIGLNATLAQHAGSSPDDLGEIDIPAALSGLSPLAVFLVQLNDQMLVTLLTIAVALPAYIAASSIISEKQTKTLEPLLATPTSTLELLLGKALGAISPAVITTWLAYGLILVGLSVVTIPTVAAYAYRPAWLAAMLLLCPLMALLSVLCGLCISSRVNDPRVAQQIMAFLLLPLIFLGTGTVGGWLYISLPLVLLGVLILAMVDSGLFWLTVWLFRREVILTRWQ</sequence>
<keyword evidence="3 5" id="KW-1133">Transmembrane helix</keyword>
<feature type="transmembrane region" description="Helical" evidence="5">
    <location>
        <begin position="205"/>
        <end position="227"/>
    </location>
</feature>
<accession>A0A8J7AIU7</accession>
<keyword evidence="4 5" id="KW-0472">Membrane</keyword>
<dbReference type="PANTHER" id="PTHR43471">
    <property type="entry name" value="ABC TRANSPORTER PERMEASE"/>
    <property type="match status" value="1"/>
</dbReference>
<protein>
    <submittedName>
        <fullName evidence="7">ABC transporter permease</fullName>
    </submittedName>
</protein>
<evidence type="ECO:0000256" key="3">
    <source>
        <dbReference type="ARBA" id="ARBA00022989"/>
    </source>
</evidence>
<keyword evidence="2 5" id="KW-0812">Transmembrane</keyword>